<reference evidence="2 3" key="1">
    <citation type="submission" date="2016-07" db="EMBL/GenBank/DDBJ databases">
        <title>Multiple horizontal gene transfer events from other fungi enriched the ability of initially mycotrophic Trichoderma (Ascomycota) to feed on dead plant biomass.</title>
        <authorList>
            <consortium name="DOE Joint Genome Institute"/>
            <person name="Aerts A."/>
            <person name="Atanasova L."/>
            <person name="Chenthamara K."/>
            <person name="Zhang J."/>
            <person name="Grujic M."/>
            <person name="Henrissat B."/>
            <person name="Kuo A."/>
            <person name="Salamov A."/>
            <person name="Lipzen A."/>
            <person name="Labutti K."/>
            <person name="Barry K."/>
            <person name="Miao Y."/>
            <person name="Rahimi M.J."/>
            <person name="Shen Q."/>
            <person name="Grigoriev I.V."/>
            <person name="Kubicek C.P."/>
            <person name="Druzhinina I.S."/>
        </authorList>
    </citation>
    <scope>NUCLEOTIDE SEQUENCE [LARGE SCALE GENOMIC DNA]</scope>
    <source>
        <strain evidence="2 3">CBS 226.95</strain>
    </source>
</reference>
<keyword evidence="1" id="KW-1133">Transmembrane helix</keyword>
<protein>
    <recommendedName>
        <fullName evidence="4">Transmembrane protein</fullName>
    </recommendedName>
</protein>
<name>A0A2T4A0N0_TRIHA</name>
<keyword evidence="3" id="KW-1185">Reference proteome</keyword>
<dbReference type="GeneID" id="36622405"/>
<evidence type="ECO:0000313" key="2">
    <source>
        <dbReference type="EMBL" id="PTB50610.1"/>
    </source>
</evidence>
<feature type="transmembrane region" description="Helical" evidence="1">
    <location>
        <begin position="58"/>
        <end position="83"/>
    </location>
</feature>
<proteinExistence type="predicted"/>
<evidence type="ECO:0008006" key="4">
    <source>
        <dbReference type="Google" id="ProtNLM"/>
    </source>
</evidence>
<keyword evidence="1" id="KW-0812">Transmembrane</keyword>
<dbReference type="AlphaFoldDB" id="A0A2T4A0N0"/>
<dbReference type="EMBL" id="KZ679688">
    <property type="protein sequence ID" value="PTB50610.1"/>
    <property type="molecule type" value="Genomic_DNA"/>
</dbReference>
<organism evidence="2 3">
    <name type="scientific">Trichoderma harzianum CBS 226.95</name>
    <dbReference type="NCBI Taxonomy" id="983964"/>
    <lineage>
        <taxon>Eukaryota</taxon>
        <taxon>Fungi</taxon>
        <taxon>Dikarya</taxon>
        <taxon>Ascomycota</taxon>
        <taxon>Pezizomycotina</taxon>
        <taxon>Sordariomycetes</taxon>
        <taxon>Hypocreomycetidae</taxon>
        <taxon>Hypocreales</taxon>
        <taxon>Hypocreaceae</taxon>
        <taxon>Trichoderma</taxon>
    </lineage>
</organism>
<gene>
    <name evidence="2" type="ORF">M431DRAFT_257871</name>
</gene>
<dbReference type="RefSeq" id="XP_024770287.1">
    <property type="nucleotide sequence ID" value="XM_024913841.1"/>
</dbReference>
<evidence type="ECO:0000256" key="1">
    <source>
        <dbReference type="SAM" id="Phobius"/>
    </source>
</evidence>
<sequence>MPNPTGLTHNPGTQPREIPGQAPLHVRCSALFAYRTPEAVAIYPVRRFSASTRFCESVFFSFFLVNLVFWSLFTSLFFFFPLIPGQPSICRPFFPLRTKPEPGKPAILHTKGYSAGASSCSRSSLRTLQVLTTTSKRS</sequence>
<evidence type="ECO:0000313" key="3">
    <source>
        <dbReference type="Proteomes" id="UP000241690"/>
    </source>
</evidence>
<keyword evidence="1" id="KW-0472">Membrane</keyword>
<dbReference type="Proteomes" id="UP000241690">
    <property type="component" value="Unassembled WGS sequence"/>
</dbReference>
<accession>A0A2T4A0N0</accession>